<sequence>GGARRQASCVRRRRAWAGVAHSQSTVAASSARYCAVAPASVQVRMSVGLGGGGQKGQPSSQYREDRTAAPARYPIMSNQHLRARSHVQVPVAVHGSARQRSAALGASAYSARQRQNINPYVRRTPTP</sequence>
<reference evidence="2" key="1">
    <citation type="submission" date="2019-12" db="EMBL/GenBank/DDBJ databases">
        <authorList>
            <person name="Scholes J."/>
        </authorList>
    </citation>
    <scope>NUCLEOTIDE SEQUENCE</scope>
</reference>
<keyword evidence="3" id="KW-1185">Reference proteome</keyword>
<organism evidence="2 3">
    <name type="scientific">Striga hermonthica</name>
    <name type="common">Purple witchweed</name>
    <name type="synonym">Buchnera hermonthica</name>
    <dbReference type="NCBI Taxonomy" id="68872"/>
    <lineage>
        <taxon>Eukaryota</taxon>
        <taxon>Viridiplantae</taxon>
        <taxon>Streptophyta</taxon>
        <taxon>Embryophyta</taxon>
        <taxon>Tracheophyta</taxon>
        <taxon>Spermatophyta</taxon>
        <taxon>Magnoliopsida</taxon>
        <taxon>eudicotyledons</taxon>
        <taxon>Gunneridae</taxon>
        <taxon>Pentapetalae</taxon>
        <taxon>asterids</taxon>
        <taxon>lamiids</taxon>
        <taxon>Lamiales</taxon>
        <taxon>Orobanchaceae</taxon>
        <taxon>Buchnereae</taxon>
        <taxon>Striga</taxon>
    </lineage>
</organism>
<comment type="caution">
    <text evidence="2">The sequence shown here is derived from an EMBL/GenBank/DDBJ whole genome shotgun (WGS) entry which is preliminary data.</text>
</comment>
<evidence type="ECO:0000313" key="3">
    <source>
        <dbReference type="Proteomes" id="UP001153555"/>
    </source>
</evidence>
<feature type="non-terminal residue" evidence="2">
    <location>
        <position position="127"/>
    </location>
</feature>
<evidence type="ECO:0000256" key="1">
    <source>
        <dbReference type="SAM" id="MobiDB-lite"/>
    </source>
</evidence>
<accession>A0A9N7N475</accession>
<feature type="non-terminal residue" evidence="2">
    <location>
        <position position="1"/>
    </location>
</feature>
<dbReference type="AlphaFoldDB" id="A0A9N7N475"/>
<name>A0A9N7N475_STRHE</name>
<protein>
    <submittedName>
        <fullName evidence="2">Uncharacterized protein</fullName>
    </submittedName>
</protein>
<evidence type="ECO:0000313" key="2">
    <source>
        <dbReference type="EMBL" id="CAA0824115.1"/>
    </source>
</evidence>
<dbReference type="Proteomes" id="UP001153555">
    <property type="component" value="Unassembled WGS sequence"/>
</dbReference>
<gene>
    <name evidence="2" type="ORF">SHERM_21129</name>
</gene>
<dbReference type="EMBL" id="CACSLK010024664">
    <property type="protein sequence ID" value="CAA0824115.1"/>
    <property type="molecule type" value="Genomic_DNA"/>
</dbReference>
<proteinExistence type="predicted"/>
<feature type="region of interest" description="Disordered" evidence="1">
    <location>
        <begin position="102"/>
        <end position="127"/>
    </location>
</feature>